<dbReference type="PROSITE" id="PS50835">
    <property type="entry name" value="IG_LIKE"/>
    <property type="match status" value="1"/>
</dbReference>
<feature type="chain" id="PRO_5045942094" evidence="10">
    <location>
        <begin position="28"/>
        <end position="357"/>
    </location>
</feature>
<evidence type="ECO:0000256" key="3">
    <source>
        <dbReference type="ARBA" id="ARBA00022692"/>
    </source>
</evidence>
<evidence type="ECO:0000313" key="13">
    <source>
        <dbReference type="RefSeq" id="XP_007181990.2"/>
    </source>
</evidence>
<keyword evidence="8" id="KW-0325">Glycoprotein</keyword>
<evidence type="ECO:0000256" key="10">
    <source>
        <dbReference type="SAM" id="SignalP"/>
    </source>
</evidence>
<accession>A0A384A3Q8</accession>
<dbReference type="Proteomes" id="UP001652580">
    <property type="component" value="Chromosome 4"/>
</dbReference>
<evidence type="ECO:0000256" key="8">
    <source>
        <dbReference type="ARBA" id="ARBA00023180"/>
    </source>
</evidence>
<sequence length="357" mass="39700">MLCTWITSDLQLPLILTLFLVTECISAVMEDLVTSNNSLMQEMGKDNYSWASTITSSMDRKQSTVTPPAEVNTSLSVLVGTKAVLSCPPVLWTSMLLSTWEIVLRDKLPCFRAFRGDTNETKGGNCTDERITWASRLDENPALQIDPVAITHDGYYRCQMVTPDGNFHRGYHLQVLVPPEVTLVQTENGTAVCKAVAGKPAAQISWTPEGDCVTEQKRHWGNGTVTIQSTCHWEGRHVPNVSCSVSHLTGNRSLSTELDQDAKTSAPLRILRIVPPIFIILVIVGSIWLLKISGCRKCKLKETEHTSVVEEDEMQPYASYTEKNNPLYDTTNRVKMSKVLQSEVDGMSLHTVYVPEV</sequence>
<dbReference type="SUPFAM" id="SSF48726">
    <property type="entry name" value="Immunoglobulin"/>
    <property type="match status" value="2"/>
</dbReference>
<keyword evidence="6" id="KW-1015">Disulfide bond</keyword>
<feature type="domain" description="Ig-like" evidence="11">
    <location>
        <begin position="163"/>
        <end position="255"/>
    </location>
</feature>
<dbReference type="GO" id="GO:0150077">
    <property type="term" value="P:regulation of neuroinflammatory response"/>
    <property type="evidence" value="ECO:0007669"/>
    <property type="project" value="InterPro"/>
</dbReference>
<evidence type="ECO:0000256" key="1">
    <source>
        <dbReference type="ARBA" id="ARBA00004167"/>
    </source>
</evidence>
<dbReference type="PANTHER" id="PTHR21462">
    <property type="entry name" value="CELL SURFACE GLYCOPROTEIN OX2 RECEPTOR PRECURSOR"/>
    <property type="match status" value="1"/>
</dbReference>
<keyword evidence="7 13" id="KW-0675">Receptor</keyword>
<keyword evidence="3 9" id="KW-0812">Transmembrane</keyword>
<dbReference type="InterPro" id="IPR013106">
    <property type="entry name" value="Ig_V-set"/>
</dbReference>
<keyword evidence="4 9" id="KW-1133">Transmembrane helix</keyword>
<evidence type="ECO:0000256" key="4">
    <source>
        <dbReference type="ARBA" id="ARBA00022989"/>
    </source>
</evidence>
<dbReference type="Pfam" id="PF07686">
    <property type="entry name" value="V-set"/>
    <property type="match status" value="1"/>
</dbReference>
<keyword evidence="12" id="KW-1185">Reference proteome</keyword>
<evidence type="ECO:0000313" key="12">
    <source>
        <dbReference type="Proteomes" id="UP001652580"/>
    </source>
</evidence>
<dbReference type="STRING" id="310752.A0A384A3Q8"/>
<dbReference type="GO" id="GO:0009897">
    <property type="term" value="C:external side of plasma membrane"/>
    <property type="evidence" value="ECO:0007669"/>
    <property type="project" value="TreeGrafter"/>
</dbReference>
<dbReference type="CTD" id="131450"/>
<dbReference type="InParanoid" id="A0A384A3Q8"/>
<dbReference type="InterPro" id="IPR040012">
    <property type="entry name" value="CD200R"/>
</dbReference>
<keyword evidence="10" id="KW-0732">Signal</keyword>
<dbReference type="Pfam" id="PF08205">
    <property type="entry name" value="C2-set_2"/>
    <property type="match status" value="1"/>
</dbReference>
<feature type="transmembrane region" description="Helical" evidence="9">
    <location>
        <begin position="270"/>
        <end position="290"/>
    </location>
</feature>
<reference evidence="13" key="1">
    <citation type="submission" date="2025-08" db="UniProtKB">
        <authorList>
            <consortium name="RefSeq"/>
        </authorList>
    </citation>
    <scope>IDENTIFICATION</scope>
</reference>
<dbReference type="Gene3D" id="2.60.40.10">
    <property type="entry name" value="Immunoglobulins"/>
    <property type="match status" value="2"/>
</dbReference>
<organism evidence="12 13">
    <name type="scientific">Balaenoptera acutorostrata</name>
    <name type="common">Common minke whale</name>
    <name type="synonym">Balaena rostrata</name>
    <dbReference type="NCBI Taxonomy" id="9767"/>
    <lineage>
        <taxon>Eukaryota</taxon>
        <taxon>Metazoa</taxon>
        <taxon>Chordata</taxon>
        <taxon>Craniata</taxon>
        <taxon>Vertebrata</taxon>
        <taxon>Euteleostomi</taxon>
        <taxon>Mammalia</taxon>
        <taxon>Eutheria</taxon>
        <taxon>Laurasiatheria</taxon>
        <taxon>Artiodactyla</taxon>
        <taxon>Whippomorpha</taxon>
        <taxon>Cetacea</taxon>
        <taxon>Mysticeti</taxon>
        <taxon>Balaenopteridae</taxon>
        <taxon>Balaenoptera</taxon>
    </lineage>
</organism>
<protein>
    <submittedName>
        <fullName evidence="13">Cell surface glycoprotein CD200 receptor 1 isoform X1</fullName>
    </submittedName>
</protein>
<name>A0A384A3Q8_BALAC</name>
<dbReference type="GO" id="GO:0038023">
    <property type="term" value="F:signaling receptor activity"/>
    <property type="evidence" value="ECO:0007669"/>
    <property type="project" value="InterPro"/>
</dbReference>
<dbReference type="AlphaFoldDB" id="A0A384A3Q8"/>
<evidence type="ECO:0000256" key="7">
    <source>
        <dbReference type="ARBA" id="ARBA00023170"/>
    </source>
</evidence>
<dbReference type="InterPro" id="IPR036179">
    <property type="entry name" value="Ig-like_dom_sf"/>
</dbReference>
<evidence type="ECO:0000256" key="6">
    <source>
        <dbReference type="ARBA" id="ARBA00023157"/>
    </source>
</evidence>
<dbReference type="PANTHER" id="PTHR21462:SF2">
    <property type="entry name" value="CELL SURFACE GLYCOPROTEIN CD200 RECEPTOR 2"/>
    <property type="match status" value="1"/>
</dbReference>
<dbReference type="GeneID" id="103015030"/>
<dbReference type="RefSeq" id="XP_007181990.2">
    <property type="nucleotide sequence ID" value="XM_007181928.2"/>
</dbReference>
<comment type="similarity">
    <text evidence="2">Belongs to the CD200R family.</text>
</comment>
<dbReference type="InterPro" id="IPR013162">
    <property type="entry name" value="CD80_C2-set"/>
</dbReference>
<evidence type="ECO:0000256" key="9">
    <source>
        <dbReference type="SAM" id="Phobius"/>
    </source>
</evidence>
<dbReference type="InterPro" id="IPR013783">
    <property type="entry name" value="Ig-like_fold"/>
</dbReference>
<comment type="subcellular location">
    <subcellularLocation>
        <location evidence="1">Membrane</location>
        <topology evidence="1">Single-pass membrane protein</topology>
    </subcellularLocation>
</comment>
<dbReference type="InterPro" id="IPR007110">
    <property type="entry name" value="Ig-like_dom"/>
</dbReference>
<evidence type="ECO:0000256" key="2">
    <source>
        <dbReference type="ARBA" id="ARBA00008215"/>
    </source>
</evidence>
<proteinExistence type="inferred from homology"/>
<gene>
    <name evidence="13" type="primary">CD200R1</name>
</gene>
<evidence type="ECO:0000256" key="5">
    <source>
        <dbReference type="ARBA" id="ARBA00023136"/>
    </source>
</evidence>
<dbReference type="KEGG" id="bacu:103015030"/>
<keyword evidence="5 9" id="KW-0472">Membrane</keyword>
<feature type="signal peptide" evidence="10">
    <location>
        <begin position="1"/>
        <end position="27"/>
    </location>
</feature>
<dbReference type="FunCoup" id="A0A384A3Q8">
    <property type="interactions" value="67"/>
</dbReference>
<evidence type="ECO:0000259" key="11">
    <source>
        <dbReference type="PROSITE" id="PS50835"/>
    </source>
</evidence>